<dbReference type="EMBL" id="CP136898">
    <property type="protein sequence ID" value="WOL19779.1"/>
    <property type="molecule type" value="Genomic_DNA"/>
</dbReference>
<dbReference type="SUPFAM" id="SSF57938">
    <property type="entry name" value="DnaJ/Hsp40 cysteine-rich domain"/>
    <property type="match status" value="1"/>
</dbReference>
<reference evidence="1 2" key="1">
    <citation type="submission" date="2023-10" db="EMBL/GenBank/DDBJ databases">
        <title>Chromosome-scale genome assembly provides insights into flower coloration mechanisms of Canna indica.</title>
        <authorList>
            <person name="Li C."/>
        </authorList>
    </citation>
    <scope>NUCLEOTIDE SEQUENCE [LARGE SCALE GENOMIC DNA]</scope>
    <source>
        <tissue evidence="1">Flower</tissue>
    </source>
</reference>
<accession>A0AAQ3L3Q8</accession>
<dbReference type="Proteomes" id="UP001327560">
    <property type="component" value="Chromosome 9"/>
</dbReference>
<dbReference type="PANTHER" id="PTHR15852:SF75">
    <property type="entry name" value="ZINC-FINGER DOMAIN-CONTAINING PROTEIN"/>
    <property type="match status" value="1"/>
</dbReference>
<dbReference type="InterPro" id="IPR036410">
    <property type="entry name" value="HSP_DnaJ_Cys-rich_dom_sf"/>
</dbReference>
<organism evidence="1 2">
    <name type="scientific">Canna indica</name>
    <name type="common">Indian-shot</name>
    <dbReference type="NCBI Taxonomy" id="4628"/>
    <lineage>
        <taxon>Eukaryota</taxon>
        <taxon>Viridiplantae</taxon>
        <taxon>Streptophyta</taxon>
        <taxon>Embryophyta</taxon>
        <taxon>Tracheophyta</taxon>
        <taxon>Spermatophyta</taxon>
        <taxon>Magnoliopsida</taxon>
        <taxon>Liliopsida</taxon>
        <taxon>Zingiberales</taxon>
        <taxon>Cannaceae</taxon>
        <taxon>Canna</taxon>
    </lineage>
</organism>
<dbReference type="PANTHER" id="PTHR15852">
    <property type="entry name" value="PLASTID TRANSCRIPTIONALLY ACTIVE PROTEIN"/>
    <property type="match status" value="1"/>
</dbReference>
<keyword evidence="2" id="KW-1185">Reference proteome</keyword>
<sequence>MAVCTPSRLLHLHRLLGCSSSLDSSSVSVAVAVALRKKKMKMSGLVPINCTPLEQSSETQQEQLMGDEEGGVGIQMEFCLIRQSRERNWKRELGILCEPCNGRGWLLCDFCEGKKNNVRAENNRIYRRCPTCKAVGYLLCSKCKVFKCITFPDYSDGQL</sequence>
<evidence type="ECO:0000313" key="1">
    <source>
        <dbReference type="EMBL" id="WOL19779.1"/>
    </source>
</evidence>
<dbReference type="AlphaFoldDB" id="A0AAQ3L3Q8"/>
<protein>
    <submittedName>
        <fullName evidence="1">Uncharacterized protein</fullName>
    </submittedName>
</protein>
<proteinExistence type="predicted"/>
<name>A0AAQ3L3Q8_9LILI</name>
<gene>
    <name evidence="1" type="ORF">Cni_G28581</name>
</gene>
<evidence type="ECO:0000313" key="2">
    <source>
        <dbReference type="Proteomes" id="UP001327560"/>
    </source>
</evidence>